<dbReference type="GO" id="GO:0010181">
    <property type="term" value="F:FMN binding"/>
    <property type="evidence" value="ECO:0007669"/>
    <property type="project" value="InterPro"/>
</dbReference>
<keyword evidence="6" id="KW-0274">FAD</keyword>
<evidence type="ECO:0000256" key="5">
    <source>
        <dbReference type="ARBA" id="ARBA00022643"/>
    </source>
</evidence>
<dbReference type="GO" id="GO:0050660">
    <property type="term" value="F:flavin adenine dinucleotide binding"/>
    <property type="evidence" value="ECO:0007669"/>
    <property type="project" value="TreeGrafter"/>
</dbReference>
<dbReference type="PRINTS" id="PR00369">
    <property type="entry name" value="FLAVODOXIN"/>
</dbReference>
<dbReference type="InterPro" id="IPR001709">
    <property type="entry name" value="Flavoprot_Pyr_Nucl_cyt_Rdtase"/>
</dbReference>
<proteinExistence type="inferred from homology"/>
<dbReference type="InterPro" id="IPR029039">
    <property type="entry name" value="Flavoprotein-like_sf"/>
</dbReference>
<evidence type="ECO:0000256" key="8">
    <source>
        <dbReference type="ARBA" id="ARBA00023002"/>
    </source>
</evidence>
<dbReference type="EMBL" id="KV417506">
    <property type="protein sequence ID" value="KZP27966.1"/>
    <property type="molecule type" value="Genomic_DNA"/>
</dbReference>
<evidence type="ECO:0000259" key="9">
    <source>
        <dbReference type="PROSITE" id="PS50902"/>
    </source>
</evidence>
<comment type="cofactor">
    <cofactor evidence="2">
        <name>FAD</name>
        <dbReference type="ChEBI" id="CHEBI:57692"/>
    </cofactor>
</comment>
<dbReference type="InterPro" id="IPR001094">
    <property type="entry name" value="Flavdoxin-like"/>
</dbReference>
<dbReference type="HAMAP" id="MF_03178">
    <property type="entry name" value="NDOR1"/>
    <property type="match status" value="1"/>
</dbReference>
<dbReference type="InterPro" id="IPR023173">
    <property type="entry name" value="NADPH_Cyt_P450_Rdtase_alpha"/>
</dbReference>
<feature type="non-terminal residue" evidence="11">
    <location>
        <position position="1"/>
    </location>
</feature>
<evidence type="ECO:0000256" key="6">
    <source>
        <dbReference type="ARBA" id="ARBA00022827"/>
    </source>
</evidence>
<dbReference type="InterPro" id="IPR008254">
    <property type="entry name" value="Flavodoxin/NO_synth"/>
</dbReference>
<dbReference type="SUPFAM" id="SSF63380">
    <property type="entry name" value="Riboflavin synthase domain-like"/>
    <property type="match status" value="1"/>
</dbReference>
<keyword evidence="7" id="KW-0521">NADP</keyword>
<evidence type="ECO:0000256" key="3">
    <source>
        <dbReference type="ARBA" id="ARBA00022490"/>
    </source>
</evidence>
<dbReference type="Pfam" id="PF00667">
    <property type="entry name" value="FAD_binding_1"/>
    <property type="match status" value="1"/>
</dbReference>
<keyword evidence="5" id="KW-0288">FMN</keyword>
<evidence type="ECO:0000313" key="11">
    <source>
        <dbReference type="EMBL" id="KZP27966.1"/>
    </source>
</evidence>
<dbReference type="Gene3D" id="1.20.990.10">
    <property type="entry name" value="NADPH-cytochrome p450 Reductase, Chain A, domain 3"/>
    <property type="match status" value="1"/>
</dbReference>
<dbReference type="InterPro" id="IPR017927">
    <property type="entry name" value="FAD-bd_FR_type"/>
</dbReference>
<keyword evidence="3" id="KW-0963">Cytoplasm</keyword>
<evidence type="ECO:0000256" key="4">
    <source>
        <dbReference type="ARBA" id="ARBA00022630"/>
    </source>
</evidence>
<dbReference type="InterPro" id="IPR028879">
    <property type="entry name" value="NDOR1"/>
</dbReference>
<accession>A0A166R6V2</accession>
<dbReference type="Proteomes" id="UP000076532">
    <property type="component" value="Unassembled WGS sequence"/>
</dbReference>
<name>A0A166R6V2_9AGAM</name>
<feature type="domain" description="Flavodoxin-like" evidence="9">
    <location>
        <begin position="18"/>
        <end position="162"/>
    </location>
</feature>
<sequence length="599" mass="67379">MASDHDEAHNATHDDESILILYATETGTAQDAADCIARECRRIHLKCRVSSMHAYPLSELISETTVIFVVSTFGSGTEPRSMTPLWQQLLRSDLPPDLFEDLSFASFGLGDTSYEKFCWPSKLLNRRMENLGGVEICPRGEGDEQHRLGIDGALDPWISDLLEALLLLYPLPTGIEIIPRNEIPPPRVSLSTVSAEDDPHSESPLSVDKEFHTATIKCNTRISAADWSQDVRHFEFEIPDDIQYKPGDVAVIHPEASSLDVEPFLVSMGWANNADEMYRIEHTSKDQSLPDHLPAIATLRQIFTRHLDFNAVPRRSFFQLLRHFTPDELEREKLDEFLSAEGADELYDYCFRVRRTIREVLSEFRSAQIPKEYVFDLFPPMRPREFSISSSIKKHPHQIHLCVAIVKFRTKLKIPRRGVCTSYLAELKTGDSLRAGLRAGLITLPPNPETPIICVGPGTGVAPMRAVIEDRIEQGSKQNTLYFGCRHASKDQHYSAEFQAHAERQDLAYRVACSRDGPEGVKRTYVQDLIEKDGKAVWEALGERGGWLYISGSSNKMPAAVKAAVRGAVEAYGKMSEDEAKEFVGKMESDGKLIEECWS</sequence>
<dbReference type="PROSITE" id="PS51384">
    <property type="entry name" value="FAD_FR"/>
    <property type="match status" value="1"/>
</dbReference>
<dbReference type="InterPro" id="IPR017938">
    <property type="entry name" value="Riboflavin_synthase-like_b-brl"/>
</dbReference>
<dbReference type="SUPFAM" id="SSF52218">
    <property type="entry name" value="Flavoproteins"/>
    <property type="match status" value="1"/>
</dbReference>
<dbReference type="Pfam" id="PF00258">
    <property type="entry name" value="Flavodoxin_1"/>
    <property type="match status" value="1"/>
</dbReference>
<dbReference type="Gene3D" id="3.40.50.80">
    <property type="entry name" value="Nucleotide-binding domain of ferredoxin-NADP reductase (FNR) module"/>
    <property type="match status" value="1"/>
</dbReference>
<dbReference type="GO" id="GO:0160246">
    <property type="term" value="F:NADPH-iron-sulfur [2Fe-2S] protein oxidoreductase activity"/>
    <property type="evidence" value="ECO:0007669"/>
    <property type="project" value="InterPro"/>
</dbReference>
<dbReference type="Pfam" id="PF00175">
    <property type="entry name" value="NAD_binding_1"/>
    <property type="match status" value="1"/>
</dbReference>
<evidence type="ECO:0000256" key="2">
    <source>
        <dbReference type="ARBA" id="ARBA00001974"/>
    </source>
</evidence>
<comment type="cofactor">
    <cofactor evidence="1">
        <name>FMN</name>
        <dbReference type="ChEBI" id="CHEBI:58210"/>
    </cofactor>
</comment>
<dbReference type="PROSITE" id="PS50902">
    <property type="entry name" value="FLAVODOXIN_LIKE"/>
    <property type="match status" value="1"/>
</dbReference>
<keyword evidence="8" id="KW-0560">Oxidoreductase</keyword>
<evidence type="ECO:0000313" key="12">
    <source>
        <dbReference type="Proteomes" id="UP000076532"/>
    </source>
</evidence>
<evidence type="ECO:0000256" key="7">
    <source>
        <dbReference type="ARBA" id="ARBA00022857"/>
    </source>
</evidence>
<dbReference type="GO" id="GO:0005829">
    <property type="term" value="C:cytosol"/>
    <property type="evidence" value="ECO:0007669"/>
    <property type="project" value="TreeGrafter"/>
</dbReference>
<protein>
    <submittedName>
        <fullName evidence="11">Riboflavin synthase domain-like protein</fullName>
    </submittedName>
</protein>
<dbReference type="PRINTS" id="PR00371">
    <property type="entry name" value="FPNCR"/>
</dbReference>
<dbReference type="InterPro" id="IPR003097">
    <property type="entry name" value="CysJ-like_FAD-binding"/>
</dbReference>
<feature type="domain" description="FAD-binding FR-type" evidence="10">
    <location>
        <begin position="209"/>
        <end position="445"/>
    </location>
</feature>
<dbReference type="Gene3D" id="2.40.30.10">
    <property type="entry name" value="Translation factors"/>
    <property type="match status" value="1"/>
</dbReference>
<dbReference type="Gene3D" id="3.40.50.360">
    <property type="match status" value="1"/>
</dbReference>
<dbReference type="PANTHER" id="PTHR19384">
    <property type="entry name" value="NITRIC OXIDE SYNTHASE-RELATED"/>
    <property type="match status" value="1"/>
</dbReference>
<evidence type="ECO:0000259" key="10">
    <source>
        <dbReference type="PROSITE" id="PS51384"/>
    </source>
</evidence>
<dbReference type="SUPFAM" id="SSF52343">
    <property type="entry name" value="Ferredoxin reductase-like, C-terminal NADP-linked domain"/>
    <property type="match status" value="1"/>
</dbReference>
<dbReference type="InterPro" id="IPR001433">
    <property type="entry name" value="OxRdtase_FAD/NAD-bd"/>
</dbReference>
<keyword evidence="12" id="KW-1185">Reference proteome</keyword>
<reference evidence="11 12" key="1">
    <citation type="journal article" date="2016" name="Mol. Biol. Evol.">
        <title>Comparative Genomics of Early-Diverging Mushroom-Forming Fungi Provides Insights into the Origins of Lignocellulose Decay Capabilities.</title>
        <authorList>
            <person name="Nagy L.G."/>
            <person name="Riley R."/>
            <person name="Tritt A."/>
            <person name="Adam C."/>
            <person name="Daum C."/>
            <person name="Floudas D."/>
            <person name="Sun H."/>
            <person name="Yadav J.S."/>
            <person name="Pangilinan J."/>
            <person name="Larsson K.H."/>
            <person name="Matsuura K."/>
            <person name="Barry K."/>
            <person name="Labutti K."/>
            <person name="Kuo R."/>
            <person name="Ohm R.A."/>
            <person name="Bhattacharya S.S."/>
            <person name="Shirouzu T."/>
            <person name="Yoshinaga Y."/>
            <person name="Martin F.M."/>
            <person name="Grigoriev I.V."/>
            <person name="Hibbett D.S."/>
        </authorList>
    </citation>
    <scope>NUCLEOTIDE SEQUENCE [LARGE SCALE GENOMIC DNA]</scope>
    <source>
        <strain evidence="11 12">CBS 109695</strain>
    </source>
</reference>
<dbReference type="AlphaFoldDB" id="A0A166R6V2"/>
<evidence type="ECO:0000256" key="1">
    <source>
        <dbReference type="ARBA" id="ARBA00001917"/>
    </source>
</evidence>
<dbReference type="OrthoDB" id="1856718at2759"/>
<organism evidence="11 12">
    <name type="scientific">Athelia psychrophila</name>
    <dbReference type="NCBI Taxonomy" id="1759441"/>
    <lineage>
        <taxon>Eukaryota</taxon>
        <taxon>Fungi</taxon>
        <taxon>Dikarya</taxon>
        <taxon>Basidiomycota</taxon>
        <taxon>Agaricomycotina</taxon>
        <taxon>Agaricomycetes</taxon>
        <taxon>Agaricomycetidae</taxon>
        <taxon>Atheliales</taxon>
        <taxon>Atheliaceae</taxon>
        <taxon>Athelia</taxon>
    </lineage>
</organism>
<keyword evidence="4" id="KW-0285">Flavoprotein</keyword>
<dbReference type="InterPro" id="IPR039261">
    <property type="entry name" value="FNR_nucleotide-bd"/>
</dbReference>
<gene>
    <name evidence="11" type="ORF">FIBSPDRAFT_853181</name>
</gene>
<dbReference type="PANTHER" id="PTHR19384:SF10">
    <property type="entry name" value="NADPH-DEPENDENT DIFLAVIN OXIDOREDUCTASE 1"/>
    <property type="match status" value="1"/>
</dbReference>
<dbReference type="STRING" id="436010.A0A166R6V2"/>